<proteinExistence type="predicted"/>
<feature type="domain" description="Fumarylacetoacetase-like C-terminal" evidence="2">
    <location>
        <begin position="90"/>
        <end position="259"/>
    </location>
</feature>
<dbReference type="InterPro" id="IPR011234">
    <property type="entry name" value="Fumarylacetoacetase-like_C"/>
</dbReference>
<protein>
    <recommendedName>
        <fullName evidence="2">Fumarylacetoacetase-like C-terminal domain-containing protein</fullName>
    </recommendedName>
</protein>
<dbReference type="Gene3D" id="3.90.850.10">
    <property type="entry name" value="Fumarylacetoacetase-like, C-terminal domain"/>
    <property type="match status" value="1"/>
</dbReference>
<gene>
    <name evidence="3" type="ORF">METZ01_LOCUS198513</name>
</gene>
<dbReference type="GO" id="GO:0005737">
    <property type="term" value="C:cytoplasm"/>
    <property type="evidence" value="ECO:0007669"/>
    <property type="project" value="TreeGrafter"/>
</dbReference>
<evidence type="ECO:0000313" key="3">
    <source>
        <dbReference type="EMBL" id="SVB45659.1"/>
    </source>
</evidence>
<reference evidence="3" key="1">
    <citation type="submission" date="2018-05" db="EMBL/GenBank/DDBJ databases">
        <authorList>
            <person name="Lanie J.A."/>
            <person name="Ng W.-L."/>
            <person name="Kazmierczak K.M."/>
            <person name="Andrzejewski T.M."/>
            <person name="Davidsen T.M."/>
            <person name="Wayne K.J."/>
            <person name="Tettelin H."/>
            <person name="Glass J.I."/>
            <person name="Rusch D."/>
            <person name="Podicherti R."/>
            <person name="Tsui H.-C.T."/>
            <person name="Winkler M.E."/>
        </authorList>
    </citation>
    <scope>NUCLEOTIDE SEQUENCE</scope>
</reference>
<dbReference type="InterPro" id="IPR050772">
    <property type="entry name" value="Hydratase-Decarb/MhpD_sf"/>
</dbReference>
<dbReference type="AlphaFoldDB" id="A0A382E5G3"/>
<name>A0A382E5G3_9ZZZZ</name>
<evidence type="ECO:0000256" key="1">
    <source>
        <dbReference type="ARBA" id="ARBA00023239"/>
    </source>
</evidence>
<keyword evidence="1" id="KW-0456">Lyase</keyword>
<accession>A0A382E5G3</accession>
<dbReference type="InterPro" id="IPR036663">
    <property type="entry name" value="Fumarylacetoacetase_C_sf"/>
</dbReference>
<organism evidence="3">
    <name type="scientific">marine metagenome</name>
    <dbReference type="NCBI Taxonomy" id="408172"/>
    <lineage>
        <taxon>unclassified sequences</taxon>
        <taxon>metagenomes</taxon>
        <taxon>ecological metagenomes</taxon>
    </lineage>
</organism>
<dbReference type="EMBL" id="UINC01042688">
    <property type="protein sequence ID" value="SVB45659.1"/>
    <property type="molecule type" value="Genomic_DNA"/>
</dbReference>
<dbReference type="PANTHER" id="PTHR30143:SF0">
    <property type="entry name" value="2-KETO-4-PENTENOATE HYDRATASE"/>
    <property type="match status" value="1"/>
</dbReference>
<dbReference type="Pfam" id="PF01557">
    <property type="entry name" value="FAA_hydrolase"/>
    <property type="match status" value="1"/>
</dbReference>
<dbReference type="SUPFAM" id="SSF56529">
    <property type="entry name" value="FAH"/>
    <property type="match status" value="1"/>
</dbReference>
<evidence type="ECO:0000259" key="2">
    <source>
        <dbReference type="Pfam" id="PF01557"/>
    </source>
</evidence>
<sequence length="269" mass="29094">MNIDRIERTAQYFHDAHRTGKHFAPTPEEYRPRNLQEAYAAQDRFVELSSTGSPPIAGYKIAVTSQVIQELVGISHPCLGMIRSGSVQTSPANLPESAFQHVAIECEIAFTLKSNLDAVLGPQDRASVITLIESCHPAFEVLDDRHADYSKIDGLSLIADNCWCAGVVLGPAITDWQSLTLDELKGTLQINGKTVGQGVTRDALGHPLEGLAWIANTLAQQGKKLEAGMIVITGSIIATEFLSGDDAAVFEVERLGNTAITLRENDTRG</sequence>
<dbReference type="PANTHER" id="PTHR30143">
    <property type="entry name" value="ACID HYDRATASE"/>
    <property type="match status" value="1"/>
</dbReference>
<dbReference type="GO" id="GO:0008684">
    <property type="term" value="F:2-oxopent-4-enoate hydratase activity"/>
    <property type="evidence" value="ECO:0007669"/>
    <property type="project" value="TreeGrafter"/>
</dbReference>